<gene>
    <name evidence="3" type="ORF">HRI_002159900</name>
</gene>
<evidence type="ECO:0000313" key="4">
    <source>
        <dbReference type="Proteomes" id="UP001165190"/>
    </source>
</evidence>
<sequence>MRRRERGQSNLLLNHSSEDLDAPLGSKPGALPIFNLSASATTRVRNTARVVRLMVFLIAIVIKTTMNGFS</sequence>
<organism evidence="3 4">
    <name type="scientific">Hibiscus trionum</name>
    <name type="common">Flower of an hour</name>
    <dbReference type="NCBI Taxonomy" id="183268"/>
    <lineage>
        <taxon>Eukaryota</taxon>
        <taxon>Viridiplantae</taxon>
        <taxon>Streptophyta</taxon>
        <taxon>Embryophyta</taxon>
        <taxon>Tracheophyta</taxon>
        <taxon>Spermatophyta</taxon>
        <taxon>Magnoliopsida</taxon>
        <taxon>eudicotyledons</taxon>
        <taxon>Gunneridae</taxon>
        <taxon>Pentapetalae</taxon>
        <taxon>rosids</taxon>
        <taxon>malvids</taxon>
        <taxon>Malvales</taxon>
        <taxon>Malvaceae</taxon>
        <taxon>Malvoideae</taxon>
        <taxon>Hibiscus</taxon>
    </lineage>
</organism>
<accession>A0A9W7M282</accession>
<dbReference type="AlphaFoldDB" id="A0A9W7M282"/>
<dbReference type="EMBL" id="BSYR01000020">
    <property type="protein sequence ID" value="GMI84906.1"/>
    <property type="molecule type" value="Genomic_DNA"/>
</dbReference>
<keyword evidence="4" id="KW-1185">Reference proteome</keyword>
<reference evidence="3" key="1">
    <citation type="submission" date="2023-05" db="EMBL/GenBank/DDBJ databases">
        <title>Genome and transcriptome analyses reveal genes involved in the formation of fine ridges on petal epidermal cells in Hibiscus trionum.</title>
        <authorList>
            <person name="Koshimizu S."/>
            <person name="Masuda S."/>
            <person name="Ishii T."/>
            <person name="Shirasu K."/>
            <person name="Hoshino A."/>
            <person name="Arita M."/>
        </authorList>
    </citation>
    <scope>NUCLEOTIDE SEQUENCE</scope>
    <source>
        <strain evidence="3">Hamamatsu line</strain>
    </source>
</reference>
<evidence type="ECO:0000256" key="2">
    <source>
        <dbReference type="SAM" id="Phobius"/>
    </source>
</evidence>
<feature type="transmembrane region" description="Helical" evidence="2">
    <location>
        <begin position="50"/>
        <end position="69"/>
    </location>
</feature>
<protein>
    <submittedName>
        <fullName evidence="3">Uncharacterized protein</fullName>
    </submittedName>
</protein>
<dbReference type="Proteomes" id="UP001165190">
    <property type="component" value="Unassembled WGS sequence"/>
</dbReference>
<keyword evidence="2" id="KW-1133">Transmembrane helix</keyword>
<keyword evidence="2" id="KW-0472">Membrane</keyword>
<evidence type="ECO:0000256" key="1">
    <source>
        <dbReference type="SAM" id="MobiDB-lite"/>
    </source>
</evidence>
<comment type="caution">
    <text evidence="3">The sequence shown here is derived from an EMBL/GenBank/DDBJ whole genome shotgun (WGS) entry which is preliminary data.</text>
</comment>
<proteinExistence type="predicted"/>
<name>A0A9W7M282_HIBTR</name>
<keyword evidence="2" id="KW-0812">Transmembrane</keyword>
<feature type="region of interest" description="Disordered" evidence="1">
    <location>
        <begin position="1"/>
        <end position="24"/>
    </location>
</feature>
<dbReference type="OrthoDB" id="1929779at2759"/>
<evidence type="ECO:0000313" key="3">
    <source>
        <dbReference type="EMBL" id="GMI84906.1"/>
    </source>
</evidence>